<dbReference type="PANTHER" id="PTHR35400:SF3">
    <property type="entry name" value="SLL1072 PROTEIN"/>
    <property type="match status" value="1"/>
</dbReference>
<evidence type="ECO:0000259" key="2">
    <source>
        <dbReference type="Pfam" id="PF05685"/>
    </source>
</evidence>
<dbReference type="AlphaFoldDB" id="A0A250VDL9"/>
<dbReference type="Proteomes" id="UP000217446">
    <property type="component" value="Unassembled WGS sequence"/>
</dbReference>
<dbReference type="PANTHER" id="PTHR35400">
    <property type="entry name" value="SLR1083 PROTEIN"/>
    <property type="match status" value="1"/>
</dbReference>
<sequence>MTTLQHGPPVTGAGWRGGGDAMTPSTADRPQMLVEEFEELARNAPELVRLEFISGKVVVKPVPDGNHNEVIAWLQQICMQHRPDLWLYGEQGLKIEEYRNGRAKADGVLAPRRHFVGAREWADSDGVLMAVEVTSHDGDAVRRDHIDKPDGYAAAGIPVYLLIDRDAGSVIVHAEPEGGQYRCITTRPYGTAIELPDPVGFTLETVELKDFAD</sequence>
<dbReference type="CDD" id="cd06260">
    <property type="entry name" value="DUF820-like"/>
    <property type="match status" value="1"/>
</dbReference>
<comment type="caution">
    <text evidence="3">The sequence shown here is derived from an EMBL/GenBank/DDBJ whole genome shotgun (WGS) entry which is preliminary data.</text>
</comment>
<dbReference type="SUPFAM" id="SSF52980">
    <property type="entry name" value="Restriction endonuclease-like"/>
    <property type="match status" value="1"/>
</dbReference>
<accession>A0A250VDL9</accession>
<dbReference type="InterPro" id="IPR012296">
    <property type="entry name" value="Nuclease_put_TT1808"/>
</dbReference>
<protein>
    <recommendedName>
        <fullName evidence="2">Putative restriction endonuclease domain-containing protein</fullName>
    </recommendedName>
</protein>
<feature type="domain" description="Putative restriction endonuclease" evidence="2">
    <location>
        <begin position="34"/>
        <end position="203"/>
    </location>
</feature>
<keyword evidence="4" id="KW-1185">Reference proteome</keyword>
<evidence type="ECO:0000313" key="3">
    <source>
        <dbReference type="EMBL" id="GAX52265.1"/>
    </source>
</evidence>
<dbReference type="STRING" id="1963.AQJ27_13480"/>
<proteinExistence type="predicted"/>
<feature type="region of interest" description="Disordered" evidence="1">
    <location>
        <begin position="1"/>
        <end position="26"/>
    </location>
</feature>
<name>A0A250VDL9_STROL</name>
<dbReference type="InterPro" id="IPR011335">
    <property type="entry name" value="Restrct_endonuc-II-like"/>
</dbReference>
<evidence type="ECO:0000256" key="1">
    <source>
        <dbReference type="SAM" id="MobiDB-lite"/>
    </source>
</evidence>
<evidence type="ECO:0000313" key="4">
    <source>
        <dbReference type="Proteomes" id="UP000217446"/>
    </source>
</evidence>
<dbReference type="EMBL" id="BDQI01000007">
    <property type="protein sequence ID" value="GAX52265.1"/>
    <property type="molecule type" value="Genomic_DNA"/>
</dbReference>
<dbReference type="Gene3D" id="3.90.1570.10">
    <property type="entry name" value="tt1808, chain A"/>
    <property type="match status" value="1"/>
</dbReference>
<organism evidence="3 4">
    <name type="scientific">Streptomyces olivochromogenes</name>
    <dbReference type="NCBI Taxonomy" id="1963"/>
    <lineage>
        <taxon>Bacteria</taxon>
        <taxon>Bacillati</taxon>
        <taxon>Actinomycetota</taxon>
        <taxon>Actinomycetes</taxon>
        <taxon>Kitasatosporales</taxon>
        <taxon>Streptomycetaceae</taxon>
        <taxon>Streptomyces</taxon>
    </lineage>
</organism>
<gene>
    <name evidence="3" type="ORF">SO3561_03775</name>
</gene>
<reference evidence="4" key="1">
    <citation type="submission" date="2017-05" db="EMBL/GenBank/DDBJ databases">
        <title>Streptomyces olivochromogenes NBRC 3561 whole genome shotgun sequence.</title>
        <authorList>
            <person name="Dohra H."/>
            <person name="Kodani S."/>
        </authorList>
    </citation>
    <scope>NUCLEOTIDE SEQUENCE [LARGE SCALE GENOMIC DNA]</scope>
    <source>
        <strain evidence="4">NBRC 3561</strain>
    </source>
</reference>
<dbReference type="Pfam" id="PF05685">
    <property type="entry name" value="Uma2"/>
    <property type="match status" value="1"/>
</dbReference>
<dbReference type="InterPro" id="IPR008538">
    <property type="entry name" value="Uma2"/>
</dbReference>